<dbReference type="InterPro" id="IPR050156">
    <property type="entry name" value="TC-AMP_synthase_SUA5"/>
</dbReference>
<keyword evidence="5" id="KW-0808">Transferase</keyword>
<keyword evidence="8" id="KW-0547">Nucleotide-binding</keyword>
<evidence type="ECO:0000256" key="9">
    <source>
        <dbReference type="ARBA" id="ARBA00022840"/>
    </source>
</evidence>
<dbReference type="AlphaFoldDB" id="A0A382R2M1"/>
<dbReference type="EC" id="2.7.7.87" evidence="3"/>
<dbReference type="PROSITE" id="PS51163">
    <property type="entry name" value="YRDC"/>
    <property type="match status" value="1"/>
</dbReference>
<dbReference type="GO" id="GO:0006450">
    <property type="term" value="P:regulation of translational fidelity"/>
    <property type="evidence" value="ECO:0007669"/>
    <property type="project" value="TreeGrafter"/>
</dbReference>
<evidence type="ECO:0000256" key="1">
    <source>
        <dbReference type="ARBA" id="ARBA00004496"/>
    </source>
</evidence>
<dbReference type="PANTHER" id="PTHR17490:SF16">
    <property type="entry name" value="THREONYLCARBAMOYL-AMP SYNTHASE"/>
    <property type="match status" value="1"/>
</dbReference>
<keyword evidence="6" id="KW-0819">tRNA processing</keyword>
<comment type="catalytic activity">
    <reaction evidence="11">
        <text>L-threonine + hydrogencarbonate + ATP = L-threonylcarbamoyladenylate + diphosphate + H2O</text>
        <dbReference type="Rhea" id="RHEA:36407"/>
        <dbReference type="ChEBI" id="CHEBI:15377"/>
        <dbReference type="ChEBI" id="CHEBI:17544"/>
        <dbReference type="ChEBI" id="CHEBI:30616"/>
        <dbReference type="ChEBI" id="CHEBI:33019"/>
        <dbReference type="ChEBI" id="CHEBI:57926"/>
        <dbReference type="ChEBI" id="CHEBI:73682"/>
        <dbReference type="EC" id="2.7.7.87"/>
    </reaction>
</comment>
<reference evidence="13" key="1">
    <citation type="submission" date="2018-05" db="EMBL/GenBank/DDBJ databases">
        <authorList>
            <person name="Lanie J.A."/>
            <person name="Ng W.-L."/>
            <person name="Kazmierczak K.M."/>
            <person name="Andrzejewski T.M."/>
            <person name="Davidsen T.M."/>
            <person name="Wayne K.J."/>
            <person name="Tettelin H."/>
            <person name="Glass J.I."/>
            <person name="Rusch D."/>
            <person name="Podicherti R."/>
            <person name="Tsui H.-C.T."/>
            <person name="Winkler M.E."/>
        </authorList>
    </citation>
    <scope>NUCLEOTIDE SEQUENCE</scope>
</reference>
<dbReference type="Pfam" id="PF01300">
    <property type="entry name" value="Sua5_yciO_yrdC"/>
    <property type="match status" value="1"/>
</dbReference>
<dbReference type="PANTHER" id="PTHR17490">
    <property type="entry name" value="SUA5"/>
    <property type="match status" value="1"/>
</dbReference>
<dbReference type="GO" id="GO:0003725">
    <property type="term" value="F:double-stranded RNA binding"/>
    <property type="evidence" value="ECO:0007669"/>
    <property type="project" value="InterPro"/>
</dbReference>
<protein>
    <recommendedName>
        <fullName evidence="10">L-threonylcarbamoyladenylate synthase</fullName>
        <ecNumber evidence="3">2.7.7.87</ecNumber>
    </recommendedName>
    <alternativeName>
        <fullName evidence="10">L-threonylcarbamoyladenylate synthase</fullName>
    </alternativeName>
</protein>
<evidence type="ECO:0000256" key="10">
    <source>
        <dbReference type="ARBA" id="ARBA00029774"/>
    </source>
</evidence>
<comment type="subcellular location">
    <subcellularLocation>
        <location evidence="1">Cytoplasm</location>
    </subcellularLocation>
</comment>
<dbReference type="GO" id="GO:0000049">
    <property type="term" value="F:tRNA binding"/>
    <property type="evidence" value="ECO:0007669"/>
    <property type="project" value="TreeGrafter"/>
</dbReference>
<keyword evidence="9" id="KW-0067">ATP-binding</keyword>
<evidence type="ECO:0000256" key="2">
    <source>
        <dbReference type="ARBA" id="ARBA00007663"/>
    </source>
</evidence>
<dbReference type="GO" id="GO:0008033">
    <property type="term" value="P:tRNA processing"/>
    <property type="evidence" value="ECO:0007669"/>
    <property type="project" value="UniProtKB-KW"/>
</dbReference>
<evidence type="ECO:0000313" key="13">
    <source>
        <dbReference type="EMBL" id="SVC91983.1"/>
    </source>
</evidence>
<organism evidence="13">
    <name type="scientific">marine metagenome</name>
    <dbReference type="NCBI Taxonomy" id="408172"/>
    <lineage>
        <taxon>unclassified sequences</taxon>
        <taxon>metagenomes</taxon>
        <taxon>ecological metagenomes</taxon>
    </lineage>
</organism>
<accession>A0A382R2M1</accession>
<evidence type="ECO:0000256" key="8">
    <source>
        <dbReference type="ARBA" id="ARBA00022741"/>
    </source>
</evidence>
<proteinExistence type="inferred from homology"/>
<dbReference type="InterPro" id="IPR006070">
    <property type="entry name" value="Sua5-like_dom"/>
</dbReference>
<evidence type="ECO:0000256" key="11">
    <source>
        <dbReference type="ARBA" id="ARBA00048366"/>
    </source>
</evidence>
<name>A0A382R2M1_9ZZZZ</name>
<feature type="domain" description="YrdC-like" evidence="12">
    <location>
        <begin position="11"/>
        <end position="152"/>
    </location>
</feature>
<gene>
    <name evidence="13" type="ORF">METZ01_LOCUS344837</name>
</gene>
<sequence length="152" mass="16997">MTALIKYPFTNDNESLITDILSENQVLAFPTETVYGLGGNAFSKEVADRIYLIKQRPRNKPFPLLITLKWLKKLCLWNDSRIDDLIEAFWPGPLTLILKSNPDLPKHLNNNSGTLAVRYSSSTVVQRLIELGEYPLIGTSANRSGFPACTSA</sequence>
<dbReference type="GO" id="GO:0061710">
    <property type="term" value="F:L-threonylcarbamoyladenylate synthase"/>
    <property type="evidence" value="ECO:0007669"/>
    <property type="project" value="UniProtKB-EC"/>
</dbReference>
<comment type="similarity">
    <text evidence="2">Belongs to the SUA5 family.</text>
</comment>
<evidence type="ECO:0000256" key="7">
    <source>
        <dbReference type="ARBA" id="ARBA00022695"/>
    </source>
</evidence>
<feature type="non-terminal residue" evidence="13">
    <location>
        <position position="152"/>
    </location>
</feature>
<evidence type="ECO:0000256" key="5">
    <source>
        <dbReference type="ARBA" id="ARBA00022679"/>
    </source>
</evidence>
<keyword evidence="7" id="KW-0548">Nucleotidyltransferase</keyword>
<evidence type="ECO:0000256" key="4">
    <source>
        <dbReference type="ARBA" id="ARBA00022490"/>
    </source>
</evidence>
<dbReference type="Gene3D" id="3.90.870.10">
    <property type="entry name" value="DHBP synthase"/>
    <property type="match status" value="1"/>
</dbReference>
<dbReference type="SUPFAM" id="SSF55821">
    <property type="entry name" value="YrdC/RibB"/>
    <property type="match status" value="1"/>
</dbReference>
<dbReference type="GO" id="GO:0005524">
    <property type="term" value="F:ATP binding"/>
    <property type="evidence" value="ECO:0007669"/>
    <property type="project" value="UniProtKB-KW"/>
</dbReference>
<keyword evidence="4" id="KW-0963">Cytoplasm</keyword>
<dbReference type="InterPro" id="IPR017945">
    <property type="entry name" value="DHBP_synth_RibB-like_a/b_dom"/>
</dbReference>
<dbReference type="EMBL" id="UINC01118690">
    <property type="protein sequence ID" value="SVC91983.1"/>
    <property type="molecule type" value="Genomic_DNA"/>
</dbReference>
<evidence type="ECO:0000259" key="12">
    <source>
        <dbReference type="PROSITE" id="PS51163"/>
    </source>
</evidence>
<evidence type="ECO:0000256" key="3">
    <source>
        <dbReference type="ARBA" id="ARBA00012584"/>
    </source>
</evidence>
<dbReference type="GO" id="GO:0005737">
    <property type="term" value="C:cytoplasm"/>
    <property type="evidence" value="ECO:0007669"/>
    <property type="project" value="UniProtKB-SubCell"/>
</dbReference>
<evidence type="ECO:0000256" key="6">
    <source>
        <dbReference type="ARBA" id="ARBA00022694"/>
    </source>
</evidence>